<protein>
    <submittedName>
        <fullName evidence="1 2">Uncharacterized protein</fullName>
    </submittedName>
</protein>
<proteinExistence type="predicted"/>
<reference evidence="1 3" key="2">
    <citation type="journal article" date="2014" name="BMC Genomics">
        <title>An improved genome release (version Mt4.0) for the model legume Medicago truncatula.</title>
        <authorList>
            <person name="Tang H."/>
            <person name="Krishnakumar V."/>
            <person name="Bidwell S."/>
            <person name="Rosen B."/>
            <person name="Chan A."/>
            <person name="Zhou S."/>
            <person name="Gentzbittel L."/>
            <person name="Childs K.L."/>
            <person name="Yandell M."/>
            <person name="Gundlach H."/>
            <person name="Mayer K.F."/>
            <person name="Schwartz D.C."/>
            <person name="Town C.D."/>
        </authorList>
    </citation>
    <scope>GENOME REANNOTATION</scope>
    <source>
        <strain evidence="1">A17</strain>
        <strain evidence="2 3">cv. Jemalong A17</strain>
    </source>
</reference>
<reference evidence="2" key="3">
    <citation type="submission" date="2015-04" db="UniProtKB">
        <authorList>
            <consortium name="EnsemblPlants"/>
        </authorList>
    </citation>
    <scope>IDENTIFICATION</scope>
    <source>
        <strain evidence="2">cv. Jemalong A17</strain>
    </source>
</reference>
<name>A0A072VFA2_MEDTR</name>
<accession>A0A072VFA2</accession>
<dbReference type="EMBL" id="CM001217">
    <property type="protein sequence ID" value="KEH40457.1"/>
    <property type="molecule type" value="Genomic_DNA"/>
</dbReference>
<reference evidence="1 3" key="1">
    <citation type="journal article" date="2011" name="Nature">
        <title>The Medicago genome provides insight into the evolution of rhizobial symbioses.</title>
        <authorList>
            <person name="Young N.D."/>
            <person name="Debelle F."/>
            <person name="Oldroyd G.E."/>
            <person name="Geurts R."/>
            <person name="Cannon S.B."/>
            <person name="Udvardi M.K."/>
            <person name="Benedito V.A."/>
            <person name="Mayer K.F."/>
            <person name="Gouzy J."/>
            <person name="Schoof H."/>
            <person name="Van de Peer Y."/>
            <person name="Proost S."/>
            <person name="Cook D.R."/>
            <person name="Meyers B.C."/>
            <person name="Spannagl M."/>
            <person name="Cheung F."/>
            <person name="De Mita S."/>
            <person name="Krishnakumar V."/>
            <person name="Gundlach H."/>
            <person name="Zhou S."/>
            <person name="Mudge J."/>
            <person name="Bharti A.K."/>
            <person name="Murray J.D."/>
            <person name="Naoumkina M.A."/>
            <person name="Rosen B."/>
            <person name="Silverstein K.A."/>
            <person name="Tang H."/>
            <person name="Rombauts S."/>
            <person name="Zhao P.X."/>
            <person name="Zhou P."/>
            <person name="Barbe V."/>
            <person name="Bardou P."/>
            <person name="Bechner M."/>
            <person name="Bellec A."/>
            <person name="Berger A."/>
            <person name="Berges H."/>
            <person name="Bidwell S."/>
            <person name="Bisseling T."/>
            <person name="Choisne N."/>
            <person name="Couloux A."/>
            <person name="Denny R."/>
            <person name="Deshpande S."/>
            <person name="Dai X."/>
            <person name="Doyle J.J."/>
            <person name="Dudez A.M."/>
            <person name="Farmer A.D."/>
            <person name="Fouteau S."/>
            <person name="Franken C."/>
            <person name="Gibelin C."/>
            <person name="Gish J."/>
            <person name="Goldstein S."/>
            <person name="Gonzalez A.J."/>
            <person name="Green P.J."/>
            <person name="Hallab A."/>
            <person name="Hartog M."/>
            <person name="Hua A."/>
            <person name="Humphray S.J."/>
            <person name="Jeong D.H."/>
            <person name="Jing Y."/>
            <person name="Jocker A."/>
            <person name="Kenton S.M."/>
            <person name="Kim D.J."/>
            <person name="Klee K."/>
            <person name="Lai H."/>
            <person name="Lang C."/>
            <person name="Lin S."/>
            <person name="Macmil S.L."/>
            <person name="Magdelenat G."/>
            <person name="Matthews L."/>
            <person name="McCorrison J."/>
            <person name="Monaghan E.L."/>
            <person name="Mun J.H."/>
            <person name="Najar F.Z."/>
            <person name="Nicholson C."/>
            <person name="Noirot C."/>
            <person name="O'Bleness M."/>
            <person name="Paule C.R."/>
            <person name="Poulain J."/>
            <person name="Prion F."/>
            <person name="Qin B."/>
            <person name="Qu C."/>
            <person name="Retzel E.F."/>
            <person name="Riddle C."/>
            <person name="Sallet E."/>
            <person name="Samain S."/>
            <person name="Samson N."/>
            <person name="Sanders I."/>
            <person name="Saurat O."/>
            <person name="Scarpelli C."/>
            <person name="Schiex T."/>
            <person name="Segurens B."/>
            <person name="Severin A.J."/>
            <person name="Sherrier D.J."/>
            <person name="Shi R."/>
            <person name="Sims S."/>
            <person name="Singer S.R."/>
            <person name="Sinharoy S."/>
            <person name="Sterck L."/>
            <person name="Viollet A."/>
            <person name="Wang B.B."/>
            <person name="Wang K."/>
            <person name="Wang M."/>
            <person name="Wang X."/>
            <person name="Warfsmann J."/>
            <person name="Weissenbach J."/>
            <person name="White D.D."/>
            <person name="White J.D."/>
            <person name="Wiley G.B."/>
            <person name="Wincker P."/>
            <person name="Xing Y."/>
            <person name="Yang L."/>
            <person name="Yao Z."/>
            <person name="Ying F."/>
            <person name="Zhai J."/>
            <person name="Zhou L."/>
            <person name="Zuber A."/>
            <person name="Denarie J."/>
            <person name="Dixon R.A."/>
            <person name="May G.D."/>
            <person name="Schwartz D.C."/>
            <person name="Rogers J."/>
            <person name="Quetier F."/>
            <person name="Town C.D."/>
            <person name="Roe B.A."/>
        </authorList>
    </citation>
    <scope>NUCLEOTIDE SEQUENCE [LARGE SCALE GENOMIC DNA]</scope>
    <source>
        <strain evidence="1">A17</strain>
        <strain evidence="2 3">cv. Jemalong A17</strain>
    </source>
</reference>
<evidence type="ECO:0000313" key="1">
    <source>
        <dbReference type="EMBL" id="KEH40457.1"/>
    </source>
</evidence>
<dbReference type="EnsemblPlants" id="KEH40457">
    <property type="protein sequence ID" value="KEH40457"/>
    <property type="gene ID" value="MTR_1g029220"/>
</dbReference>
<keyword evidence="3" id="KW-1185">Reference proteome</keyword>
<gene>
    <name evidence="1" type="ordered locus">MTR_1g029220</name>
</gene>
<sequence>MTQGSKFVGTSVTFSKNMGEEEAHKRSKAIAPMIAKVPRNHIMIFGSLNSQMRITQSKGESNLDDEPTQ</sequence>
<dbReference type="AlphaFoldDB" id="A0A072VFA2"/>
<dbReference type="Proteomes" id="UP000002051">
    <property type="component" value="Unassembled WGS sequence"/>
</dbReference>
<dbReference type="HOGENOM" id="CLU_2779591_0_0_1"/>
<evidence type="ECO:0000313" key="3">
    <source>
        <dbReference type="Proteomes" id="UP000002051"/>
    </source>
</evidence>
<evidence type="ECO:0000313" key="2">
    <source>
        <dbReference type="EnsemblPlants" id="KEH40457"/>
    </source>
</evidence>
<organism evidence="1 3">
    <name type="scientific">Medicago truncatula</name>
    <name type="common">Barrel medic</name>
    <name type="synonym">Medicago tribuloides</name>
    <dbReference type="NCBI Taxonomy" id="3880"/>
    <lineage>
        <taxon>Eukaryota</taxon>
        <taxon>Viridiplantae</taxon>
        <taxon>Streptophyta</taxon>
        <taxon>Embryophyta</taxon>
        <taxon>Tracheophyta</taxon>
        <taxon>Spermatophyta</taxon>
        <taxon>Magnoliopsida</taxon>
        <taxon>eudicotyledons</taxon>
        <taxon>Gunneridae</taxon>
        <taxon>Pentapetalae</taxon>
        <taxon>rosids</taxon>
        <taxon>fabids</taxon>
        <taxon>Fabales</taxon>
        <taxon>Fabaceae</taxon>
        <taxon>Papilionoideae</taxon>
        <taxon>50 kb inversion clade</taxon>
        <taxon>NPAAA clade</taxon>
        <taxon>Hologalegina</taxon>
        <taxon>IRL clade</taxon>
        <taxon>Trifolieae</taxon>
        <taxon>Medicago</taxon>
    </lineage>
</organism>